<sequence>MRISFAEGKAALLLKQFQLKGFALTDEQRQRVLTCRDDALLETWAARILVATRLDEVLTDD</sequence>
<keyword evidence="2" id="KW-1185">Reference proteome</keyword>
<comment type="caution">
    <text evidence="1">The sequence shown here is derived from an EMBL/GenBank/DDBJ whole genome shotgun (WGS) entry which is preliminary data.</text>
</comment>
<evidence type="ECO:0008006" key="3">
    <source>
        <dbReference type="Google" id="ProtNLM"/>
    </source>
</evidence>
<accession>A0ABT5BFZ6</accession>
<evidence type="ECO:0000313" key="2">
    <source>
        <dbReference type="Proteomes" id="UP001217838"/>
    </source>
</evidence>
<name>A0ABT5BFZ6_9BACT</name>
<dbReference type="EMBL" id="JAQNDN010000021">
    <property type="protein sequence ID" value="MDC0673061.1"/>
    <property type="molecule type" value="Genomic_DNA"/>
</dbReference>
<reference evidence="1 2" key="1">
    <citation type="submission" date="2022-11" db="EMBL/GenBank/DDBJ databases">
        <title>Minimal conservation of predation-associated metabolite biosynthetic gene clusters underscores biosynthetic potential of Myxococcota including descriptions for ten novel species: Archangium lansinium sp. nov., Myxococcus landrumus sp. nov., Nannocystis bai.</title>
        <authorList>
            <person name="Ahearne A."/>
            <person name="Stevens C."/>
            <person name="Dowd S."/>
        </authorList>
    </citation>
    <scope>NUCLEOTIDE SEQUENCE [LARGE SCALE GENOMIC DNA]</scope>
    <source>
        <strain evidence="1 2">NCELM</strain>
    </source>
</reference>
<evidence type="ECO:0000313" key="1">
    <source>
        <dbReference type="EMBL" id="MDC0673061.1"/>
    </source>
</evidence>
<proteinExistence type="predicted"/>
<organism evidence="1 2">
    <name type="scientific">Nannocystis radixulma</name>
    <dbReference type="NCBI Taxonomy" id="2995305"/>
    <lineage>
        <taxon>Bacteria</taxon>
        <taxon>Pseudomonadati</taxon>
        <taxon>Myxococcota</taxon>
        <taxon>Polyangia</taxon>
        <taxon>Nannocystales</taxon>
        <taxon>Nannocystaceae</taxon>
        <taxon>Nannocystis</taxon>
    </lineage>
</organism>
<gene>
    <name evidence="1" type="ORF">POL58_35230</name>
</gene>
<dbReference type="Proteomes" id="UP001217838">
    <property type="component" value="Unassembled WGS sequence"/>
</dbReference>
<dbReference type="RefSeq" id="WP_272005531.1">
    <property type="nucleotide sequence ID" value="NZ_JAQNDN010000021.1"/>
</dbReference>
<protein>
    <recommendedName>
        <fullName evidence="3">Transposase</fullName>
    </recommendedName>
</protein>